<dbReference type="AlphaFoldDB" id="A0A7J7NQG8"/>
<organism evidence="1 2">
    <name type="scientific">Kingdonia uniflora</name>
    <dbReference type="NCBI Taxonomy" id="39325"/>
    <lineage>
        <taxon>Eukaryota</taxon>
        <taxon>Viridiplantae</taxon>
        <taxon>Streptophyta</taxon>
        <taxon>Embryophyta</taxon>
        <taxon>Tracheophyta</taxon>
        <taxon>Spermatophyta</taxon>
        <taxon>Magnoliopsida</taxon>
        <taxon>Ranunculales</taxon>
        <taxon>Circaeasteraceae</taxon>
        <taxon>Kingdonia</taxon>
    </lineage>
</organism>
<dbReference type="Pfam" id="PF03004">
    <property type="entry name" value="Transposase_24"/>
    <property type="match status" value="1"/>
</dbReference>
<gene>
    <name evidence="1" type="ORF">GIB67_021438</name>
</gene>
<dbReference type="EMBL" id="JACGCM010000659">
    <property type="protein sequence ID" value="KAF6169435.1"/>
    <property type="molecule type" value="Genomic_DNA"/>
</dbReference>
<name>A0A7J7NQG8_9MAGN</name>
<dbReference type="OrthoDB" id="1421425at2759"/>
<evidence type="ECO:0000313" key="1">
    <source>
        <dbReference type="EMBL" id="KAF6169435.1"/>
    </source>
</evidence>
<proteinExistence type="predicted"/>
<dbReference type="InterPro" id="IPR004252">
    <property type="entry name" value="Probable_transposase_24"/>
</dbReference>
<evidence type="ECO:0000313" key="2">
    <source>
        <dbReference type="Proteomes" id="UP000541444"/>
    </source>
</evidence>
<keyword evidence="2" id="KW-1185">Reference proteome</keyword>
<reference evidence="1 2" key="1">
    <citation type="journal article" date="2020" name="IScience">
        <title>Genome Sequencing of the Endangered Kingdonia uniflora (Circaeasteraceae, Ranunculales) Reveals Potential Mechanisms of Evolutionary Specialization.</title>
        <authorList>
            <person name="Sun Y."/>
            <person name="Deng T."/>
            <person name="Zhang A."/>
            <person name="Moore M.J."/>
            <person name="Landis J.B."/>
            <person name="Lin N."/>
            <person name="Zhang H."/>
            <person name="Zhang X."/>
            <person name="Huang J."/>
            <person name="Zhang X."/>
            <person name="Sun H."/>
            <person name="Wang H."/>
        </authorList>
    </citation>
    <scope>NUCLEOTIDE SEQUENCE [LARGE SCALE GENOMIC DNA]</scope>
    <source>
        <strain evidence="1">TB1705</strain>
        <tissue evidence="1">Leaf</tissue>
    </source>
</reference>
<accession>A0A7J7NQG8</accession>
<dbReference type="Proteomes" id="UP000541444">
    <property type="component" value="Unassembled WGS sequence"/>
</dbReference>
<sequence length="133" mass="15342">MSISIHQVEDEYVLPQAAKRKPEDWVRFVDLTSTGEVKASRERNKINRPKMLTPHTTGRMGVFRVVDEMMEVDPTITRSDSFLIGHTRSDGTFPTTFVKEKVSNEKTKKLCNRIRTIIKSNRIGVQSFPENYI</sequence>
<comment type="caution">
    <text evidence="1">The sequence shown here is derived from an EMBL/GenBank/DDBJ whole genome shotgun (WGS) entry which is preliminary data.</text>
</comment>
<protein>
    <submittedName>
        <fullName evidence="1">Uncharacterized protein</fullName>
    </submittedName>
</protein>